<dbReference type="OMA" id="SAGFMSY"/>
<gene>
    <name evidence="2" type="ORF">TRIUR3_09590</name>
</gene>
<dbReference type="AlphaFoldDB" id="M7Z037"/>
<proteinExistence type="predicted"/>
<sequence length="130" mass="14255">MPARPGGRGCSELGASGGGGREIYRIKLPGNITDIGEGRPENQNHAIIFTRGEALQTIDVNQDNYVEEAFKMRNVLEEFGNEKYGERKPTILGLREHIFTGSVSSLATFMSNQETTFATIGQRVLANPLK</sequence>
<dbReference type="PANTHER" id="PTHR12741:SF16">
    <property type="entry name" value="CALLOSE SYNTHASE 7"/>
    <property type="match status" value="1"/>
</dbReference>
<reference evidence="2" key="1">
    <citation type="journal article" date="2013" name="Nature">
        <title>Draft genome of the wheat A-genome progenitor Triticum urartu.</title>
        <authorList>
            <person name="Ling H.Q."/>
            <person name="Zhao S."/>
            <person name="Liu D."/>
            <person name="Wang J."/>
            <person name="Sun H."/>
            <person name="Zhang C."/>
            <person name="Fan H."/>
            <person name="Li D."/>
            <person name="Dong L."/>
            <person name="Tao Y."/>
            <person name="Gao C."/>
            <person name="Wu H."/>
            <person name="Li Y."/>
            <person name="Cui Y."/>
            <person name="Guo X."/>
            <person name="Zheng S."/>
            <person name="Wang B."/>
            <person name="Yu K."/>
            <person name="Liang Q."/>
            <person name="Yang W."/>
            <person name="Lou X."/>
            <person name="Chen J."/>
            <person name="Feng M."/>
            <person name="Jian J."/>
            <person name="Zhang X."/>
            <person name="Luo G."/>
            <person name="Jiang Y."/>
            <person name="Liu J."/>
            <person name="Wang Z."/>
            <person name="Sha Y."/>
            <person name="Zhang B."/>
            <person name="Wu H."/>
            <person name="Tang D."/>
            <person name="Shen Q."/>
            <person name="Xue P."/>
            <person name="Zou S."/>
            <person name="Wang X."/>
            <person name="Liu X."/>
            <person name="Wang F."/>
            <person name="Yang Y."/>
            <person name="An X."/>
            <person name="Dong Z."/>
            <person name="Zhang K."/>
            <person name="Zhang X."/>
            <person name="Luo M.C."/>
            <person name="Dvorak J."/>
            <person name="Tong Y."/>
            <person name="Wang J."/>
            <person name="Yang H."/>
            <person name="Li Z."/>
            <person name="Wang D."/>
            <person name="Zhang A."/>
            <person name="Wang J."/>
        </authorList>
    </citation>
    <scope>NUCLEOTIDE SEQUENCE</scope>
</reference>
<dbReference type="STRING" id="4572.M7Z037"/>
<name>M7Z037_TRIUA</name>
<dbReference type="InterPro" id="IPR003440">
    <property type="entry name" value="Glyco_trans_48_dom"/>
</dbReference>
<accession>M7Z037</accession>
<protein>
    <submittedName>
        <fullName evidence="2">Putative callose synthase 6</fullName>
    </submittedName>
</protein>
<dbReference type="GO" id="GO:0003843">
    <property type="term" value="F:1,3-beta-D-glucan synthase activity"/>
    <property type="evidence" value="ECO:0007669"/>
    <property type="project" value="InterPro"/>
</dbReference>
<dbReference type="GO" id="GO:0005886">
    <property type="term" value="C:plasma membrane"/>
    <property type="evidence" value="ECO:0007669"/>
    <property type="project" value="TreeGrafter"/>
</dbReference>
<feature type="domain" description="Glycosyl transferase 48" evidence="1">
    <location>
        <begin position="20"/>
        <end position="127"/>
    </location>
</feature>
<dbReference type="Pfam" id="PF02364">
    <property type="entry name" value="Glucan_synthase"/>
    <property type="match status" value="1"/>
</dbReference>
<dbReference type="GO" id="GO:0006075">
    <property type="term" value="P:(1-&gt;3)-beta-D-glucan biosynthetic process"/>
    <property type="evidence" value="ECO:0007669"/>
    <property type="project" value="InterPro"/>
</dbReference>
<organism evidence="2">
    <name type="scientific">Triticum urartu</name>
    <name type="common">Red wild einkorn</name>
    <name type="synonym">Crithodium urartu</name>
    <dbReference type="NCBI Taxonomy" id="4572"/>
    <lineage>
        <taxon>Eukaryota</taxon>
        <taxon>Viridiplantae</taxon>
        <taxon>Streptophyta</taxon>
        <taxon>Embryophyta</taxon>
        <taxon>Tracheophyta</taxon>
        <taxon>Spermatophyta</taxon>
        <taxon>Magnoliopsida</taxon>
        <taxon>Liliopsida</taxon>
        <taxon>Poales</taxon>
        <taxon>Poaceae</taxon>
        <taxon>BOP clade</taxon>
        <taxon>Pooideae</taxon>
        <taxon>Triticodae</taxon>
        <taxon>Triticeae</taxon>
        <taxon>Triticinae</taxon>
        <taxon>Triticum</taxon>
    </lineage>
</organism>
<evidence type="ECO:0000259" key="1">
    <source>
        <dbReference type="Pfam" id="PF02364"/>
    </source>
</evidence>
<dbReference type="GO" id="GO:0000148">
    <property type="term" value="C:1,3-beta-D-glucan synthase complex"/>
    <property type="evidence" value="ECO:0007669"/>
    <property type="project" value="InterPro"/>
</dbReference>
<evidence type="ECO:0000313" key="2">
    <source>
        <dbReference type="EMBL" id="EMS45680.1"/>
    </source>
</evidence>
<dbReference type="eggNOG" id="KOG0916">
    <property type="taxonomic scope" value="Eukaryota"/>
</dbReference>
<dbReference type="PANTHER" id="PTHR12741">
    <property type="entry name" value="LYST-INTERACTING PROTEIN LIP5 DOPAMINE RESPONSIVE PROTEIN DRG-1"/>
    <property type="match status" value="1"/>
</dbReference>
<dbReference type="EMBL" id="KD283402">
    <property type="protein sequence ID" value="EMS45680.1"/>
    <property type="molecule type" value="Genomic_DNA"/>
</dbReference>